<dbReference type="InterPro" id="IPR027417">
    <property type="entry name" value="P-loop_NTPase"/>
</dbReference>
<keyword evidence="1" id="KW-0808">Transferase</keyword>
<dbReference type="GO" id="GO:0008476">
    <property type="term" value="F:protein-tyrosine sulfotransferase activity"/>
    <property type="evidence" value="ECO:0007669"/>
    <property type="project" value="InterPro"/>
</dbReference>
<accession>A0AAP9KCI3</accession>
<sequence length="317" mass="37328">MLKKHLVPLPIIKFFGYANIFKRILINKWKFDSKDELISPFFIVGCGRSGNTLLRRVLCSTNEVTIPPESYMIPRIIKLYTIYNWMEWEQLVSIVVGEFTSYKEFHTWNLNTNEVIFEARSLNVKNRNLAGIIDVIYKNYARSNKTKEYWGDKTPINSLYIDKILKIYPNAKFIHLVRNPLDTTLSYVNCGLKENYKDAALFWKDSNLAVEKIKSRKKESFVTVYYEDFVTNPKENLRKICSHIGIRYSDEMLLRNTLKIRGDDTTLHAHHENVHSDINQKSVGKWKKHISIIEANEIERLSGLRTIFNKYNYKNDL</sequence>
<protein>
    <submittedName>
        <fullName evidence="2">Sulfotransferase</fullName>
    </submittedName>
</protein>
<dbReference type="EMBL" id="CP033138">
    <property type="protein sequence ID" value="AYO17489.1"/>
    <property type="molecule type" value="Genomic_DNA"/>
</dbReference>
<reference evidence="3" key="3">
    <citation type="submission" date="2019-11" db="EMBL/GenBank/DDBJ databases">
        <title>Complete genome sequence of Vibrio owensii SH-14 isolated from shrimp with acute hepatopancreatic necrosis diease.</title>
        <authorList>
            <person name="Liang X."/>
            <person name="Wang Y."/>
        </authorList>
    </citation>
    <scope>NUCLEOTIDE SEQUENCE</scope>
    <source>
        <strain evidence="3">SH14</strain>
    </source>
</reference>
<gene>
    <name evidence="3" type="ORF">APZ19_21290</name>
    <name evidence="2" type="ORF">D0812_24300</name>
</gene>
<dbReference type="Pfam" id="PF13469">
    <property type="entry name" value="Sulfotransfer_3"/>
    <property type="match status" value="1"/>
</dbReference>
<reference evidence="2 4" key="2">
    <citation type="submission" date="2018-10" db="EMBL/GenBank/DDBJ databases">
        <title>Whole Genome of Vibrio owensii strain 170502, isolated from Acute Hepatopancreatic Necrosis Disease (AHPND) shrimp.</title>
        <authorList>
            <person name="Yan M."/>
            <person name="Wang X."/>
            <person name="Wang Y."/>
        </authorList>
    </citation>
    <scope>NUCLEOTIDE SEQUENCE [LARGE SCALE GENOMIC DNA]</scope>
    <source>
        <strain evidence="2 4">1700302</strain>
    </source>
</reference>
<name>A0AAP9KCI3_9VIBR</name>
<evidence type="ECO:0000313" key="5">
    <source>
        <dbReference type="Proteomes" id="UP000390336"/>
    </source>
</evidence>
<evidence type="ECO:0000256" key="1">
    <source>
        <dbReference type="ARBA" id="ARBA00022679"/>
    </source>
</evidence>
<dbReference type="AlphaFoldDB" id="A0AAP9KCI3"/>
<dbReference type="SUPFAM" id="SSF52540">
    <property type="entry name" value="P-loop containing nucleoside triphosphate hydrolases"/>
    <property type="match status" value="1"/>
</dbReference>
<evidence type="ECO:0000313" key="4">
    <source>
        <dbReference type="Proteomes" id="UP000272136"/>
    </source>
</evidence>
<proteinExistence type="predicted"/>
<dbReference type="Gene3D" id="3.40.50.300">
    <property type="entry name" value="P-loop containing nucleotide triphosphate hydrolases"/>
    <property type="match status" value="1"/>
</dbReference>
<evidence type="ECO:0000313" key="3">
    <source>
        <dbReference type="EMBL" id="QGH49631.1"/>
    </source>
</evidence>
<dbReference type="EMBL" id="CP045860">
    <property type="protein sequence ID" value="QGH49631.1"/>
    <property type="molecule type" value="Genomic_DNA"/>
</dbReference>
<reference evidence="3 5" key="1">
    <citation type="journal article" date="2015" name="Genome Announc.">
        <title>Draft Genome Sequence of Vibrio owensii Strain SH-14, Which Causes Shrimp Acute Hepatopancreatic Necrosis Disease.</title>
        <authorList>
            <person name="Liu L."/>
            <person name="Xiao J."/>
            <person name="Xia X."/>
            <person name="Pan Y."/>
            <person name="Yan S."/>
            <person name="Wang Y."/>
        </authorList>
    </citation>
    <scope>NUCLEOTIDE SEQUENCE [LARGE SCALE GENOMIC DNA]</scope>
    <source>
        <strain evidence="3 5">SH14</strain>
    </source>
</reference>
<dbReference type="Proteomes" id="UP000272136">
    <property type="component" value="Chromosome 2"/>
</dbReference>
<dbReference type="InterPro" id="IPR026634">
    <property type="entry name" value="TPST-like"/>
</dbReference>
<evidence type="ECO:0000313" key="2">
    <source>
        <dbReference type="EMBL" id="AYO17489.1"/>
    </source>
</evidence>
<dbReference type="PANTHER" id="PTHR12788">
    <property type="entry name" value="PROTEIN-TYROSINE SULFOTRANSFERASE 2"/>
    <property type="match status" value="1"/>
</dbReference>
<keyword evidence="4" id="KW-1185">Reference proteome</keyword>
<dbReference type="PANTHER" id="PTHR12788:SF10">
    <property type="entry name" value="PROTEIN-TYROSINE SULFOTRANSFERASE"/>
    <property type="match status" value="1"/>
</dbReference>
<organism evidence="3 5">
    <name type="scientific">Vibrio owensii</name>
    <dbReference type="NCBI Taxonomy" id="696485"/>
    <lineage>
        <taxon>Bacteria</taxon>
        <taxon>Pseudomonadati</taxon>
        <taxon>Pseudomonadota</taxon>
        <taxon>Gammaproteobacteria</taxon>
        <taxon>Vibrionales</taxon>
        <taxon>Vibrionaceae</taxon>
        <taxon>Vibrio</taxon>
    </lineage>
</organism>
<dbReference type="RefSeq" id="WP_054824502.1">
    <property type="nucleotide sequence ID" value="NZ_CP033138.1"/>
</dbReference>
<dbReference type="Proteomes" id="UP000390336">
    <property type="component" value="Chromosome 2"/>
</dbReference>